<dbReference type="RefSeq" id="WP_188223616.1">
    <property type="nucleotide sequence ID" value="NZ_JACVXD010000004.1"/>
</dbReference>
<comment type="caution">
    <text evidence="2">The sequence shown here is derived from an EMBL/GenBank/DDBJ whole genome shotgun (WGS) entry which is preliminary data.</text>
</comment>
<dbReference type="CDD" id="cd02440">
    <property type="entry name" value="AdoMet_MTases"/>
    <property type="match status" value="1"/>
</dbReference>
<dbReference type="GO" id="GO:0008168">
    <property type="term" value="F:methyltransferase activity"/>
    <property type="evidence" value="ECO:0007669"/>
    <property type="project" value="UniProtKB-KW"/>
</dbReference>
<proteinExistence type="predicted"/>
<protein>
    <submittedName>
        <fullName evidence="2">Class I SAM-dependent methyltransferase</fullName>
    </submittedName>
</protein>
<evidence type="ECO:0000313" key="3">
    <source>
        <dbReference type="Proteomes" id="UP000621516"/>
    </source>
</evidence>
<keyword evidence="2" id="KW-0489">Methyltransferase</keyword>
<gene>
    <name evidence="2" type="ORF">ICJ85_09835</name>
</gene>
<name>A0A8J6UA10_9FLAO</name>
<dbReference type="AlphaFoldDB" id="A0A8J6UA10"/>
<reference evidence="2 3" key="1">
    <citation type="journal article" date="2018" name="J. Microbiol.">
        <title>Aestuariibaculum marinum sp. nov., a marine bacterium isolated from seawater in South Korea.</title>
        <authorList>
            <person name="Choi J."/>
            <person name="Lee D."/>
            <person name="Jang J.H."/>
            <person name="Cha S."/>
            <person name="Seo T."/>
        </authorList>
    </citation>
    <scope>NUCLEOTIDE SEQUENCE [LARGE SCALE GENOMIC DNA]</scope>
    <source>
        <strain evidence="2 3">IP7</strain>
    </source>
</reference>
<dbReference type="EMBL" id="JACVXD010000004">
    <property type="protein sequence ID" value="MBD0824321.1"/>
    <property type="molecule type" value="Genomic_DNA"/>
</dbReference>
<evidence type="ECO:0000259" key="1">
    <source>
        <dbReference type="Pfam" id="PF13847"/>
    </source>
</evidence>
<dbReference type="Pfam" id="PF13847">
    <property type="entry name" value="Methyltransf_31"/>
    <property type="match status" value="1"/>
</dbReference>
<keyword evidence="3" id="KW-1185">Reference proteome</keyword>
<dbReference type="SUPFAM" id="SSF53335">
    <property type="entry name" value="S-adenosyl-L-methionine-dependent methyltransferases"/>
    <property type="match status" value="1"/>
</dbReference>
<dbReference type="Proteomes" id="UP000621516">
    <property type="component" value="Unassembled WGS sequence"/>
</dbReference>
<dbReference type="InterPro" id="IPR029063">
    <property type="entry name" value="SAM-dependent_MTases_sf"/>
</dbReference>
<dbReference type="GO" id="GO:0032259">
    <property type="term" value="P:methylation"/>
    <property type="evidence" value="ECO:0007669"/>
    <property type="project" value="UniProtKB-KW"/>
</dbReference>
<dbReference type="InterPro" id="IPR025714">
    <property type="entry name" value="Methyltranfer_dom"/>
</dbReference>
<feature type="domain" description="Methyltransferase" evidence="1">
    <location>
        <begin position="85"/>
        <end position="204"/>
    </location>
</feature>
<accession>A0A8J6UA10</accession>
<organism evidence="2 3">
    <name type="scientific">Aestuariibaculum marinum</name>
    <dbReference type="NCBI Taxonomy" id="2683592"/>
    <lineage>
        <taxon>Bacteria</taxon>
        <taxon>Pseudomonadati</taxon>
        <taxon>Bacteroidota</taxon>
        <taxon>Flavobacteriia</taxon>
        <taxon>Flavobacteriales</taxon>
        <taxon>Flavobacteriaceae</taxon>
    </lineage>
</organism>
<keyword evidence="2" id="KW-0808">Transferase</keyword>
<dbReference type="Gene3D" id="3.40.50.150">
    <property type="entry name" value="Vaccinia Virus protein VP39"/>
    <property type="match status" value="1"/>
</dbReference>
<evidence type="ECO:0000313" key="2">
    <source>
        <dbReference type="EMBL" id="MBD0824321.1"/>
    </source>
</evidence>
<sequence>MRLITLDDFIDTYSKLNQRGLHFIASKFNFNDLKRAKTAFNHNYIISSNWWNIPAVRSRWNKLVTGNENVFFEDFVVNNYLKDLKNLKMLSLGSGSCYSELKFAEYGNFDEILCTDIAEIPLIEASKIAKAKNLSNIYFKVLNTNSASIAKNHYDIIYFKASLHHFKNIESLLSNLVKGALKKDGLLIIDEYVGSNRLQFPKFQIEAINKALNLIPKEYKKRFKLKTYKNKVYGSGLLRMKIADPSECIESENILPEIHKNFTTLLEANYGGNILMATLKDISHHFINMDLEKEKVLTSLFEFEDNYLKHNASDFVFGIYKNQNI</sequence>